<organism evidence="2 3">
    <name type="scientific">Chitiniphilus purpureus</name>
    <dbReference type="NCBI Taxonomy" id="2981137"/>
    <lineage>
        <taxon>Bacteria</taxon>
        <taxon>Pseudomonadati</taxon>
        <taxon>Pseudomonadota</taxon>
        <taxon>Betaproteobacteria</taxon>
        <taxon>Neisseriales</taxon>
        <taxon>Chitinibacteraceae</taxon>
        <taxon>Chitiniphilus</taxon>
    </lineage>
</organism>
<sequence>MNNRTLPIAVAVVLLLASGTVTARGPWMAGPGNTVGWQLMTPEEQRTHRDRMRSLQTYDECNTYVAEHRALMAQRAKARGVALPQRHYRNSPCDRMKARGFIN</sequence>
<keyword evidence="3" id="KW-1185">Reference proteome</keyword>
<feature type="chain" id="PRO_5046093770" description="DUF4148 domain-containing protein" evidence="1">
    <location>
        <begin position="24"/>
        <end position="103"/>
    </location>
</feature>
<evidence type="ECO:0000256" key="1">
    <source>
        <dbReference type="SAM" id="SignalP"/>
    </source>
</evidence>
<evidence type="ECO:0008006" key="4">
    <source>
        <dbReference type="Google" id="ProtNLM"/>
    </source>
</evidence>
<evidence type="ECO:0000313" key="3">
    <source>
        <dbReference type="Proteomes" id="UP001061302"/>
    </source>
</evidence>
<gene>
    <name evidence="2" type="ORF">N8I74_00135</name>
</gene>
<feature type="signal peptide" evidence="1">
    <location>
        <begin position="1"/>
        <end position="23"/>
    </location>
</feature>
<dbReference type="RefSeq" id="WP_263124868.1">
    <property type="nucleotide sequence ID" value="NZ_CP106753.1"/>
</dbReference>
<dbReference type="EMBL" id="CP106753">
    <property type="protein sequence ID" value="UXY15459.1"/>
    <property type="molecule type" value="Genomic_DNA"/>
</dbReference>
<proteinExistence type="predicted"/>
<name>A0ABY6DM58_9NEIS</name>
<reference evidence="2" key="1">
    <citation type="submission" date="2022-10" db="EMBL/GenBank/DDBJ databases">
        <title>Chitiniphilus purpureus sp. nov., a novel chitin-degrading bacterium isolated from crawfish pond sediment.</title>
        <authorList>
            <person name="Li K."/>
        </authorList>
    </citation>
    <scope>NUCLEOTIDE SEQUENCE</scope>
    <source>
        <strain evidence="2">CD1</strain>
    </source>
</reference>
<accession>A0ABY6DM58</accession>
<dbReference type="Proteomes" id="UP001061302">
    <property type="component" value="Chromosome"/>
</dbReference>
<keyword evidence="1" id="KW-0732">Signal</keyword>
<evidence type="ECO:0000313" key="2">
    <source>
        <dbReference type="EMBL" id="UXY15459.1"/>
    </source>
</evidence>
<protein>
    <recommendedName>
        <fullName evidence="4">DUF4148 domain-containing protein</fullName>
    </recommendedName>
</protein>